<accession>A0AAD5W1I3</accession>
<sequence length="516" mass="57828">MSADPSAHLPPVSETPLPNDIATFGRIYHSLFVFGEDDYSGQPHAEKLERKSRILLIEFVDAFYEIREVTSSTASTIQEWSAVDFEITEESDATWQITTNLKADFEAALSALQLAGEDQMASIVQKLVQFLDSDIKRELQASKAAAEKVQVQRRLLIEQGRRPTGGIKGRLIAMAEKMPLRRLSTRREEDAFKDSEIAALDKEVEATISDLCAVQRFSNRIKDNTKKDANECRTAWATMQSAIFDDEKDQLTSMLPTSTMTDAIKGQIRGILDNIHSVLRRVLKQMDGIFKDINKRFGPGRDINERLIELQKVTEYTAKYITLLASGRDSVGKNVQDTYSKEIRSLADLSLAQLARVEKVLRKLLVYLRTDSVGPLPFYKDIHNLGTEASEIFSTGWKSSLGEIKRMLEATERQSPKREMSTALTSRSLGPPVSPSEALRVLDDLEEVLYAIGGFSFRFSMDLGRFLDGRPEDPKAPLPGVEPGFYANPFTVDDTVASETLDIIATEIARLKLKDY</sequence>
<gene>
    <name evidence="2" type="ORF">NP233_g893</name>
</gene>
<comment type="caution">
    <text evidence="2">The sequence shown here is derived from an EMBL/GenBank/DDBJ whole genome shotgun (WGS) entry which is preliminary data.</text>
</comment>
<name>A0AAD5W1I3_9AGAR</name>
<evidence type="ECO:0000256" key="1">
    <source>
        <dbReference type="SAM" id="MobiDB-lite"/>
    </source>
</evidence>
<protein>
    <submittedName>
        <fullName evidence="2">Uncharacterized protein</fullName>
    </submittedName>
</protein>
<evidence type="ECO:0000313" key="3">
    <source>
        <dbReference type="Proteomes" id="UP001213000"/>
    </source>
</evidence>
<feature type="region of interest" description="Disordered" evidence="1">
    <location>
        <begin position="412"/>
        <end position="431"/>
    </location>
</feature>
<organism evidence="2 3">
    <name type="scientific">Leucocoprinus birnbaumii</name>
    <dbReference type="NCBI Taxonomy" id="56174"/>
    <lineage>
        <taxon>Eukaryota</taxon>
        <taxon>Fungi</taxon>
        <taxon>Dikarya</taxon>
        <taxon>Basidiomycota</taxon>
        <taxon>Agaricomycotina</taxon>
        <taxon>Agaricomycetes</taxon>
        <taxon>Agaricomycetidae</taxon>
        <taxon>Agaricales</taxon>
        <taxon>Agaricineae</taxon>
        <taxon>Agaricaceae</taxon>
        <taxon>Leucocoprinus</taxon>
    </lineage>
</organism>
<dbReference type="Proteomes" id="UP001213000">
    <property type="component" value="Unassembled WGS sequence"/>
</dbReference>
<reference evidence="2" key="1">
    <citation type="submission" date="2022-07" db="EMBL/GenBank/DDBJ databases">
        <title>Genome Sequence of Leucocoprinus birnbaumii.</title>
        <authorList>
            <person name="Buettner E."/>
        </authorList>
    </citation>
    <scope>NUCLEOTIDE SEQUENCE</scope>
    <source>
        <strain evidence="2">VT141</strain>
    </source>
</reference>
<proteinExistence type="predicted"/>
<evidence type="ECO:0000313" key="2">
    <source>
        <dbReference type="EMBL" id="KAJ3575733.1"/>
    </source>
</evidence>
<keyword evidence="3" id="KW-1185">Reference proteome</keyword>
<dbReference type="AlphaFoldDB" id="A0AAD5W1I3"/>
<dbReference type="EMBL" id="JANIEX010000028">
    <property type="protein sequence ID" value="KAJ3575733.1"/>
    <property type="molecule type" value="Genomic_DNA"/>
</dbReference>